<dbReference type="Proteomes" id="UP001150941">
    <property type="component" value="Unassembled WGS sequence"/>
</dbReference>
<organism evidence="5 6">
    <name type="scientific">Penicillium chermesinum</name>
    <dbReference type="NCBI Taxonomy" id="63820"/>
    <lineage>
        <taxon>Eukaryota</taxon>
        <taxon>Fungi</taxon>
        <taxon>Dikarya</taxon>
        <taxon>Ascomycota</taxon>
        <taxon>Pezizomycotina</taxon>
        <taxon>Eurotiomycetes</taxon>
        <taxon>Eurotiomycetidae</taxon>
        <taxon>Eurotiales</taxon>
        <taxon>Aspergillaceae</taxon>
        <taxon>Penicillium</taxon>
    </lineage>
</organism>
<dbReference type="PRINTS" id="PR00364">
    <property type="entry name" value="DISEASERSIST"/>
</dbReference>
<evidence type="ECO:0000256" key="1">
    <source>
        <dbReference type="ARBA" id="ARBA00022450"/>
    </source>
</evidence>
<gene>
    <name evidence="5" type="ORF">N7468_003437</name>
</gene>
<dbReference type="SUPFAM" id="SSF51735">
    <property type="entry name" value="NAD(P)-binding Rossmann-fold domains"/>
    <property type="match status" value="1"/>
</dbReference>
<dbReference type="AlphaFoldDB" id="A0A9W9P6H2"/>
<dbReference type="OrthoDB" id="429813at2759"/>
<dbReference type="Pfam" id="PF00550">
    <property type="entry name" value="PP-binding"/>
    <property type="match status" value="1"/>
</dbReference>
<dbReference type="PANTHER" id="PTHR43439">
    <property type="entry name" value="PHENYLACETATE-COENZYME A LIGASE"/>
    <property type="match status" value="1"/>
</dbReference>
<dbReference type="InterPro" id="IPR051414">
    <property type="entry name" value="Adenylate-forming_Reductase"/>
</dbReference>
<name>A0A9W9P6H2_9EURO</name>
<reference evidence="5" key="1">
    <citation type="submission" date="2022-11" db="EMBL/GenBank/DDBJ databases">
        <authorList>
            <person name="Petersen C."/>
        </authorList>
    </citation>
    <scope>NUCLEOTIDE SEQUENCE</scope>
    <source>
        <strain evidence="5">IBT 19713</strain>
    </source>
</reference>
<feature type="domain" description="Thioester reductase (TE)" evidence="4">
    <location>
        <begin position="531"/>
        <end position="767"/>
    </location>
</feature>
<dbReference type="InterPro" id="IPR036291">
    <property type="entry name" value="NAD(P)-bd_dom_sf"/>
</dbReference>
<dbReference type="InterPro" id="IPR009081">
    <property type="entry name" value="PP-bd_ACP"/>
</dbReference>
<dbReference type="Pfam" id="PF07993">
    <property type="entry name" value="NAD_binding_4"/>
    <property type="match status" value="1"/>
</dbReference>
<dbReference type="InterPro" id="IPR036736">
    <property type="entry name" value="ACP-like_sf"/>
</dbReference>
<dbReference type="InterPro" id="IPR027417">
    <property type="entry name" value="P-loop_NTPase"/>
</dbReference>
<evidence type="ECO:0000256" key="2">
    <source>
        <dbReference type="ARBA" id="ARBA00022553"/>
    </source>
</evidence>
<evidence type="ECO:0000259" key="4">
    <source>
        <dbReference type="Pfam" id="PF07993"/>
    </source>
</evidence>
<evidence type="ECO:0000259" key="3">
    <source>
        <dbReference type="Pfam" id="PF00550"/>
    </source>
</evidence>
<dbReference type="InterPro" id="IPR013120">
    <property type="entry name" value="FAR_NAD-bd"/>
</dbReference>
<accession>A0A9W9P6H2</accession>
<evidence type="ECO:0000313" key="6">
    <source>
        <dbReference type="Proteomes" id="UP001150941"/>
    </source>
</evidence>
<proteinExistence type="predicted"/>
<dbReference type="GO" id="GO:0044550">
    <property type="term" value="P:secondary metabolite biosynthetic process"/>
    <property type="evidence" value="ECO:0007669"/>
    <property type="project" value="UniProtKB-ARBA"/>
</dbReference>
<evidence type="ECO:0000313" key="5">
    <source>
        <dbReference type="EMBL" id="KAJ5238818.1"/>
    </source>
</evidence>
<dbReference type="PANTHER" id="PTHR43439:SF2">
    <property type="entry name" value="ENZYME, PUTATIVE (JCVI)-RELATED"/>
    <property type="match status" value="1"/>
</dbReference>
<dbReference type="Gene3D" id="3.40.50.300">
    <property type="entry name" value="P-loop containing nucleotide triphosphate hydrolases"/>
    <property type="match status" value="1"/>
</dbReference>
<protein>
    <submittedName>
        <fullName evidence="5">NRPS-like enzyme</fullName>
    </submittedName>
</protein>
<dbReference type="SUPFAM" id="SSF47336">
    <property type="entry name" value="ACP-like"/>
    <property type="match status" value="1"/>
</dbReference>
<dbReference type="Gene3D" id="1.10.1200.10">
    <property type="entry name" value="ACP-like"/>
    <property type="match status" value="1"/>
</dbReference>
<keyword evidence="2" id="KW-0597">Phosphoprotein</keyword>
<feature type="domain" description="Carrier" evidence="3">
    <location>
        <begin position="412"/>
        <end position="479"/>
    </location>
</feature>
<dbReference type="Gene3D" id="3.40.50.720">
    <property type="entry name" value="NAD(P)-binding Rossmann-like Domain"/>
    <property type="match status" value="1"/>
</dbReference>
<keyword evidence="1" id="KW-0596">Phosphopantetheine</keyword>
<dbReference type="RefSeq" id="XP_058331737.1">
    <property type="nucleotide sequence ID" value="XM_058472734.1"/>
</dbReference>
<sequence>MPVQTQFLGREQELSQISAILGLDTSRASLVIWGLSGSGKTQLSVRYATSMLRLYDSVIWIDSSTSTSIQQSFETFSSRLPGHSHDESATDKGLEWLANGSNRSWIMVFDNIPGAFDADSSETTDIRNYFPRCEHGHMLLLTTASDLHLRLGMSAIHLKGVDDSTGSKILLRTAGIKAPGSSELLAQSTSQKLGGLPLALEQAGTFLSYGIVSLQDFNNHFEARFVEKVLKTPVKKYVGTYEKGRTLWSVFQMAYDALKQRSPDAVKLLHIATFLSPECMPLVFQNSKSQESSDFTPKTPLIPRSLTEAQLSGLRTWIKSLFSDIEKFARAIDALESSEFIRTERHSQDTYVKSCDIHDLVPGKGTVQRAGTLMLYEEEIEKLYNDADKLAQLDATQLPGPGGVDDAAQVAEYVKTTIASITGWKPEDLSDEANWFNLGLDSLQTITATRVLKQGLDLPTLAPNVIYLNPTISDLTHALQNLHKNTEESIETSKKTLLQARDQLLAELVGKLKIEGVNASGERPAIHTVILTGSTGQLGTYLLNTLVEAPDVEHVYCLDCDERARDRQRDRRAAYGLGPLDESKVTFWKADLSQTNLGLQNEKLQDLQHNSTLIIHNARPVNFNISLSSFKPQLEGVVNLINFSHQSTRSARLLFISSISSVLGHRAESDSIREETVTTSTPAPNGYANSKYIAEHLVSHAAQKGLSRPAYARVGQVAGPIRQAGLWNKAEWFPSLVLSSLRLGALPDSLGLALDNIDWVPIDLLSEILVELAFDTKKGPSVYHPLNPHPKTWQEIRPIVADALKAATGKIVDTVPFRDWVQRVRRDAEAASQGTKKLGEKELLLHLASNPAAKLIDFFEGLMAQTTPESPLETVATAAVSEKFGAVQAVQPEWIQKWVREWLA</sequence>
<dbReference type="GO" id="GO:0043531">
    <property type="term" value="F:ADP binding"/>
    <property type="evidence" value="ECO:0007669"/>
    <property type="project" value="InterPro"/>
</dbReference>
<dbReference type="SUPFAM" id="SSF52540">
    <property type="entry name" value="P-loop containing nucleoside triphosphate hydrolases"/>
    <property type="match status" value="1"/>
</dbReference>
<dbReference type="EMBL" id="JAPQKS010000003">
    <property type="protein sequence ID" value="KAJ5238818.1"/>
    <property type="molecule type" value="Genomic_DNA"/>
</dbReference>
<reference evidence="5" key="2">
    <citation type="journal article" date="2023" name="IMA Fungus">
        <title>Comparative genomic study of the Penicillium genus elucidates a diverse pangenome and 15 lateral gene transfer events.</title>
        <authorList>
            <person name="Petersen C."/>
            <person name="Sorensen T."/>
            <person name="Nielsen M.R."/>
            <person name="Sondergaard T.E."/>
            <person name="Sorensen J.L."/>
            <person name="Fitzpatrick D.A."/>
            <person name="Frisvad J.C."/>
            <person name="Nielsen K.L."/>
        </authorList>
    </citation>
    <scope>NUCLEOTIDE SEQUENCE</scope>
    <source>
        <strain evidence="5">IBT 19713</strain>
    </source>
</reference>
<keyword evidence="6" id="KW-1185">Reference proteome</keyword>
<dbReference type="GeneID" id="83200037"/>
<comment type="caution">
    <text evidence="5">The sequence shown here is derived from an EMBL/GenBank/DDBJ whole genome shotgun (WGS) entry which is preliminary data.</text>
</comment>